<dbReference type="PATRIC" id="fig|1330330.3.peg.479"/>
<dbReference type="PANTHER" id="PTHR43409">
    <property type="entry name" value="ANAEROBIC MAGNESIUM-PROTOPORPHYRIN IX MONOMETHYL ESTER CYCLASE-RELATED"/>
    <property type="match status" value="1"/>
</dbReference>
<dbReference type="GO" id="GO:0005829">
    <property type="term" value="C:cytosol"/>
    <property type="evidence" value="ECO:0007669"/>
    <property type="project" value="TreeGrafter"/>
</dbReference>
<comment type="cofactor">
    <cofactor evidence="1">
        <name>[4Fe-4S] cluster</name>
        <dbReference type="ChEBI" id="CHEBI:49883"/>
    </cofactor>
</comment>
<dbReference type="CDD" id="cd01335">
    <property type="entry name" value="Radical_SAM"/>
    <property type="match status" value="1"/>
</dbReference>
<dbReference type="EMBL" id="CP011232">
    <property type="protein sequence ID" value="AKI96852.1"/>
    <property type="molecule type" value="Genomic_DNA"/>
</dbReference>
<dbReference type="GO" id="GO:0003824">
    <property type="term" value="F:catalytic activity"/>
    <property type="evidence" value="ECO:0007669"/>
    <property type="project" value="InterPro"/>
</dbReference>
<evidence type="ECO:0000256" key="1">
    <source>
        <dbReference type="ARBA" id="ARBA00001966"/>
    </source>
</evidence>
<reference evidence="8 9" key="1">
    <citation type="submission" date="2015-04" db="EMBL/GenBank/DDBJ databases">
        <title>Complete Genome Sequence of Kosmotoga pacifica SLHLJ1.</title>
        <authorList>
            <person name="Jiang L.J."/>
            <person name="Shao Z.Z."/>
            <person name="Jebbar M."/>
        </authorList>
    </citation>
    <scope>NUCLEOTIDE SEQUENCE [LARGE SCALE GENOMIC DNA]</scope>
    <source>
        <strain evidence="8 9">SLHLJ1</strain>
    </source>
</reference>
<dbReference type="SMART" id="SM00729">
    <property type="entry name" value="Elp3"/>
    <property type="match status" value="1"/>
</dbReference>
<evidence type="ECO:0000256" key="3">
    <source>
        <dbReference type="ARBA" id="ARBA00022723"/>
    </source>
</evidence>
<dbReference type="PANTHER" id="PTHR43409:SF15">
    <property type="entry name" value="PUTATIVE-RELATED"/>
    <property type="match status" value="1"/>
</dbReference>
<keyword evidence="4" id="KW-0408">Iron</keyword>
<dbReference type="InterPro" id="IPR023404">
    <property type="entry name" value="rSAM_horseshoe"/>
</dbReference>
<keyword evidence="9" id="KW-1185">Reference proteome</keyword>
<dbReference type="OrthoDB" id="9801424at2"/>
<feature type="domain" description="B12-binding" evidence="6">
    <location>
        <begin position="8"/>
        <end position="187"/>
    </location>
</feature>
<dbReference type="InterPro" id="IPR034466">
    <property type="entry name" value="Methyltransferase_Class_B"/>
</dbReference>
<dbReference type="Pfam" id="PF04055">
    <property type="entry name" value="Radical_SAM"/>
    <property type="match status" value="1"/>
</dbReference>
<dbReference type="InterPro" id="IPR051198">
    <property type="entry name" value="BchE-like"/>
</dbReference>
<evidence type="ECO:0000313" key="9">
    <source>
        <dbReference type="Proteomes" id="UP000035159"/>
    </source>
</evidence>
<dbReference type="GO" id="GO:0051539">
    <property type="term" value="F:4 iron, 4 sulfur cluster binding"/>
    <property type="evidence" value="ECO:0007669"/>
    <property type="project" value="UniProtKB-KW"/>
</dbReference>
<feature type="domain" description="Radical SAM core" evidence="7">
    <location>
        <begin position="200"/>
        <end position="428"/>
    </location>
</feature>
<dbReference type="GO" id="GO:0046872">
    <property type="term" value="F:metal ion binding"/>
    <property type="evidence" value="ECO:0007669"/>
    <property type="project" value="UniProtKB-KW"/>
</dbReference>
<dbReference type="KEGG" id="kpf:IX53_02350"/>
<dbReference type="RefSeq" id="WP_047753987.1">
    <property type="nucleotide sequence ID" value="NZ_CAJUHA010000004.1"/>
</dbReference>
<evidence type="ECO:0000256" key="2">
    <source>
        <dbReference type="ARBA" id="ARBA00022691"/>
    </source>
</evidence>
<accession>A0A0G2Z5K9</accession>
<gene>
    <name evidence="8" type="ORF">IX53_02350</name>
</gene>
<sequence>MKKVLLINPWIEDVAAYDFWLKPLGLLYISSILKEAGIETYLIDLLYRHDPELEAFLGKQVKDRYYGTGNFYSVEIEKPPVMKSIPRKFKRYGLPEELFRRKLRRHIDVDAIFVTSMMTYWYYGVSDTIRVIREELPDRPIVLGGVYTSILPKHAALHSGADLVAPGTGITPLVSALEFLGMKANLNENFLEELEPDYSHYERLSYVVLITSTGCPFRCDYCFSWKLWPAFKRCTPERIVNIIEKVYSERHIEDIVFFDDAILIGSEFKELLKILAGKNLPLRFHLPNGLHARFIDEETAYLMKKVNFKTIRLGYETSNAELQKKTGGKVTNLDLERAVSYLKNAGFSGKEVSAYIIANLPGQRVEDVEQAINKCDELGIIPVINEFTPIPGTPQWQRLVNEGSLPEDIDPLMLDNSLLPYWWNGGISEPALRMLKEKAWRVRKMIENAEDLSRIWK</sequence>
<dbReference type="SFLD" id="SFLDS00029">
    <property type="entry name" value="Radical_SAM"/>
    <property type="match status" value="1"/>
</dbReference>
<evidence type="ECO:0000256" key="4">
    <source>
        <dbReference type="ARBA" id="ARBA00023004"/>
    </source>
</evidence>
<dbReference type="PROSITE" id="PS51918">
    <property type="entry name" value="RADICAL_SAM"/>
    <property type="match status" value="1"/>
</dbReference>
<protein>
    <submittedName>
        <fullName evidence="8">Radical SAM protein</fullName>
    </submittedName>
</protein>
<dbReference type="Gene3D" id="3.40.50.280">
    <property type="entry name" value="Cobalamin-binding domain"/>
    <property type="match status" value="1"/>
</dbReference>
<dbReference type="SUPFAM" id="SSF102114">
    <property type="entry name" value="Radical SAM enzymes"/>
    <property type="match status" value="1"/>
</dbReference>
<evidence type="ECO:0000259" key="6">
    <source>
        <dbReference type="PROSITE" id="PS51332"/>
    </source>
</evidence>
<evidence type="ECO:0000256" key="5">
    <source>
        <dbReference type="ARBA" id="ARBA00023014"/>
    </source>
</evidence>
<organism evidence="8 9">
    <name type="scientific">Kosmotoga pacifica</name>
    <dbReference type="NCBI Taxonomy" id="1330330"/>
    <lineage>
        <taxon>Bacteria</taxon>
        <taxon>Thermotogati</taxon>
        <taxon>Thermotogota</taxon>
        <taxon>Thermotogae</taxon>
        <taxon>Kosmotogales</taxon>
        <taxon>Kosmotogaceae</taxon>
        <taxon>Kosmotoga</taxon>
    </lineage>
</organism>
<dbReference type="Gene3D" id="3.80.30.20">
    <property type="entry name" value="tm_1862 like domain"/>
    <property type="match status" value="1"/>
</dbReference>
<evidence type="ECO:0000259" key="7">
    <source>
        <dbReference type="PROSITE" id="PS51918"/>
    </source>
</evidence>
<dbReference type="AlphaFoldDB" id="A0A0G2Z5K9"/>
<dbReference type="PROSITE" id="PS51332">
    <property type="entry name" value="B12_BINDING"/>
    <property type="match status" value="1"/>
</dbReference>
<keyword evidence="2" id="KW-0949">S-adenosyl-L-methionine</keyword>
<dbReference type="InterPro" id="IPR058240">
    <property type="entry name" value="rSAM_sf"/>
</dbReference>
<dbReference type="STRING" id="1330330.IX53_02350"/>
<name>A0A0G2Z5K9_9BACT</name>
<dbReference type="InterPro" id="IPR036724">
    <property type="entry name" value="Cobalamin-bd_sf"/>
</dbReference>
<dbReference type="Proteomes" id="UP000035159">
    <property type="component" value="Chromosome"/>
</dbReference>
<dbReference type="SFLD" id="SFLDG01082">
    <property type="entry name" value="B12-binding_domain_containing"/>
    <property type="match status" value="1"/>
</dbReference>
<dbReference type="SUPFAM" id="SSF52242">
    <property type="entry name" value="Cobalamin (vitamin B12)-binding domain"/>
    <property type="match status" value="1"/>
</dbReference>
<keyword evidence="3" id="KW-0479">Metal-binding</keyword>
<proteinExistence type="predicted"/>
<keyword evidence="5" id="KW-0411">Iron-sulfur</keyword>
<dbReference type="InterPro" id="IPR007197">
    <property type="entry name" value="rSAM"/>
</dbReference>
<dbReference type="InterPro" id="IPR006638">
    <property type="entry name" value="Elp3/MiaA/NifB-like_rSAM"/>
</dbReference>
<dbReference type="GO" id="GO:0031419">
    <property type="term" value="F:cobalamin binding"/>
    <property type="evidence" value="ECO:0007669"/>
    <property type="project" value="InterPro"/>
</dbReference>
<dbReference type="SFLD" id="SFLDG01123">
    <property type="entry name" value="methyltransferase_(Class_B)"/>
    <property type="match status" value="1"/>
</dbReference>
<dbReference type="InterPro" id="IPR006158">
    <property type="entry name" value="Cobalamin-bd"/>
</dbReference>
<evidence type="ECO:0000313" key="8">
    <source>
        <dbReference type="EMBL" id="AKI96852.1"/>
    </source>
</evidence>